<dbReference type="Proteomes" id="UP000276133">
    <property type="component" value="Unassembled WGS sequence"/>
</dbReference>
<comment type="similarity">
    <text evidence="1">Belongs to the DDAH family.</text>
</comment>
<protein>
    <submittedName>
        <fullName evidence="3">N(G)-N(G)-dimethylarginine dimethylaminohydrolase 1</fullName>
    </submittedName>
</protein>
<proteinExistence type="inferred from homology"/>
<evidence type="ECO:0000256" key="1">
    <source>
        <dbReference type="ARBA" id="ARBA00008532"/>
    </source>
</evidence>
<dbReference type="GO" id="GO:0016403">
    <property type="term" value="F:dimethylargininase activity"/>
    <property type="evidence" value="ECO:0007669"/>
    <property type="project" value="TreeGrafter"/>
</dbReference>
<dbReference type="Pfam" id="PF02274">
    <property type="entry name" value="ADI"/>
    <property type="match status" value="1"/>
</dbReference>
<dbReference type="EMBL" id="REGN01004178">
    <property type="protein sequence ID" value="RNA18741.1"/>
    <property type="molecule type" value="Genomic_DNA"/>
</dbReference>
<dbReference type="AlphaFoldDB" id="A0A3M7R5R8"/>
<dbReference type="PANTHER" id="PTHR12737:SF9">
    <property type="entry name" value="DIMETHYLARGININASE"/>
    <property type="match status" value="1"/>
</dbReference>
<dbReference type="PANTHER" id="PTHR12737">
    <property type="entry name" value="DIMETHYLARGININE DIMETHYLAMINOHYDROLASE"/>
    <property type="match status" value="1"/>
</dbReference>
<dbReference type="SUPFAM" id="SSF55909">
    <property type="entry name" value="Pentein"/>
    <property type="match status" value="1"/>
</dbReference>
<evidence type="ECO:0000313" key="4">
    <source>
        <dbReference type="Proteomes" id="UP000276133"/>
    </source>
</evidence>
<gene>
    <name evidence="3" type="ORF">BpHYR1_039321</name>
</gene>
<evidence type="ECO:0000256" key="2">
    <source>
        <dbReference type="ARBA" id="ARBA00022801"/>
    </source>
</evidence>
<sequence length="233" mass="26299">MNFEYTHALVCDDVPKSVINGLSLDEHEPVDYEMAKNQHESYLKHLESCGIKLVKIQSNENHPDCVFVEDTCIALGNKIFITNPGAESRRNEVLSVKSKLEQISKELNLQIGTVQNTNESFIEGGDCMFTGKEFIIGTSTRTNQKGIDEFKTFFSEYSITVCQVSEGLHLKSFMSMISPGVIIISRTKEANLIQEQIIMKSKFGSEYEFVKVDENCAANILNMSIYNLQFPIM</sequence>
<dbReference type="GO" id="GO:0006525">
    <property type="term" value="P:arginine metabolic process"/>
    <property type="evidence" value="ECO:0007669"/>
    <property type="project" value="TreeGrafter"/>
</dbReference>
<reference evidence="3 4" key="1">
    <citation type="journal article" date="2018" name="Sci. Rep.">
        <title>Genomic signatures of local adaptation to the degree of environmental predictability in rotifers.</title>
        <authorList>
            <person name="Franch-Gras L."/>
            <person name="Hahn C."/>
            <person name="Garcia-Roger E.M."/>
            <person name="Carmona M.J."/>
            <person name="Serra M."/>
            <person name="Gomez A."/>
        </authorList>
    </citation>
    <scope>NUCLEOTIDE SEQUENCE [LARGE SCALE GENOMIC DNA]</scope>
    <source>
        <strain evidence="3">HYR1</strain>
    </source>
</reference>
<comment type="caution">
    <text evidence="3">The sequence shown here is derived from an EMBL/GenBank/DDBJ whole genome shotgun (WGS) entry which is preliminary data.</text>
</comment>
<dbReference type="InterPro" id="IPR033199">
    <property type="entry name" value="DDAH-like"/>
</dbReference>
<evidence type="ECO:0000313" key="3">
    <source>
        <dbReference type="EMBL" id="RNA18741.1"/>
    </source>
</evidence>
<dbReference type="GO" id="GO:0016597">
    <property type="term" value="F:amino acid binding"/>
    <property type="evidence" value="ECO:0007669"/>
    <property type="project" value="TreeGrafter"/>
</dbReference>
<dbReference type="OrthoDB" id="10016839at2759"/>
<organism evidence="3 4">
    <name type="scientific">Brachionus plicatilis</name>
    <name type="common">Marine rotifer</name>
    <name type="synonym">Brachionus muelleri</name>
    <dbReference type="NCBI Taxonomy" id="10195"/>
    <lineage>
        <taxon>Eukaryota</taxon>
        <taxon>Metazoa</taxon>
        <taxon>Spiralia</taxon>
        <taxon>Gnathifera</taxon>
        <taxon>Rotifera</taxon>
        <taxon>Eurotatoria</taxon>
        <taxon>Monogononta</taxon>
        <taxon>Pseudotrocha</taxon>
        <taxon>Ploima</taxon>
        <taxon>Brachionidae</taxon>
        <taxon>Brachionus</taxon>
    </lineage>
</organism>
<keyword evidence="4" id="KW-1185">Reference proteome</keyword>
<dbReference type="GO" id="GO:0045429">
    <property type="term" value="P:positive regulation of nitric oxide biosynthetic process"/>
    <property type="evidence" value="ECO:0007669"/>
    <property type="project" value="TreeGrafter"/>
</dbReference>
<keyword evidence="2 3" id="KW-0378">Hydrolase</keyword>
<dbReference type="Gene3D" id="3.75.10.10">
    <property type="entry name" value="L-arginine/glycine Amidinotransferase, Chain A"/>
    <property type="match status" value="1"/>
</dbReference>
<accession>A0A3M7R5R8</accession>
<dbReference type="STRING" id="10195.A0A3M7R5R8"/>
<name>A0A3M7R5R8_BRAPC</name>
<dbReference type="GO" id="GO:0000052">
    <property type="term" value="P:citrulline metabolic process"/>
    <property type="evidence" value="ECO:0007669"/>
    <property type="project" value="TreeGrafter"/>
</dbReference>